<feature type="transmembrane region" description="Helical" evidence="1">
    <location>
        <begin position="18"/>
        <end position="51"/>
    </location>
</feature>
<dbReference type="Proteomes" id="UP000184192">
    <property type="component" value="Unassembled WGS sequence"/>
</dbReference>
<protein>
    <submittedName>
        <fullName evidence="2">Uncharacterized protein</fullName>
    </submittedName>
</protein>
<evidence type="ECO:0000256" key="1">
    <source>
        <dbReference type="SAM" id="Phobius"/>
    </source>
</evidence>
<proteinExistence type="predicted"/>
<evidence type="ECO:0000313" key="2">
    <source>
        <dbReference type="EMBL" id="SHI70720.1"/>
    </source>
</evidence>
<gene>
    <name evidence="2" type="ORF">SAMN05444350_10670</name>
</gene>
<keyword evidence="3" id="KW-1185">Reference proteome</keyword>
<name>A0A1M6DC49_9BACE</name>
<reference evidence="3" key="1">
    <citation type="submission" date="2016-11" db="EMBL/GenBank/DDBJ databases">
        <authorList>
            <person name="Varghese N."/>
            <person name="Submissions S."/>
        </authorList>
    </citation>
    <scope>NUCLEOTIDE SEQUENCE [LARGE SCALE GENOMIC DNA]</scope>
    <source>
        <strain evidence="3">DSM 26884</strain>
    </source>
</reference>
<accession>A0A1M6DC49</accession>
<evidence type="ECO:0000313" key="3">
    <source>
        <dbReference type="Proteomes" id="UP000184192"/>
    </source>
</evidence>
<dbReference type="AlphaFoldDB" id="A0A1M6DC49"/>
<keyword evidence="1" id="KW-0812">Transmembrane</keyword>
<keyword evidence="1" id="KW-1133">Transmembrane helix</keyword>
<dbReference type="EMBL" id="FQZN01000006">
    <property type="protein sequence ID" value="SHI70720.1"/>
    <property type="molecule type" value="Genomic_DNA"/>
</dbReference>
<organism evidence="2 3">
    <name type="scientific">Bacteroides stercorirosoris</name>
    <dbReference type="NCBI Taxonomy" id="871324"/>
    <lineage>
        <taxon>Bacteria</taxon>
        <taxon>Pseudomonadati</taxon>
        <taxon>Bacteroidota</taxon>
        <taxon>Bacteroidia</taxon>
        <taxon>Bacteroidales</taxon>
        <taxon>Bacteroidaceae</taxon>
        <taxon>Bacteroides</taxon>
    </lineage>
</organism>
<keyword evidence="1" id="KW-0472">Membrane</keyword>
<sequence>MKIDLNQNDYLSRMGKCLLYWSCFSIISSFHGTFFLIVSILFSSIIILATIREFYLKKK</sequence>